<dbReference type="GO" id="GO:0009244">
    <property type="term" value="P:lipopolysaccharide core region biosynthetic process"/>
    <property type="evidence" value="ECO:0007669"/>
    <property type="project" value="TreeGrafter"/>
</dbReference>
<dbReference type="OrthoDB" id="9766423at2"/>
<dbReference type="GO" id="GO:0009029">
    <property type="term" value="F:lipid-A 4'-kinase activity"/>
    <property type="evidence" value="ECO:0007669"/>
    <property type="project" value="UniProtKB-UniRule"/>
</dbReference>
<dbReference type="EC" id="2.7.1.130" evidence="3 13"/>
<comment type="catalytic activity">
    <reaction evidence="13">
        <text>a lipid A disaccharide + ATP = a lipid IVA + ADP + H(+)</text>
        <dbReference type="Rhea" id="RHEA:67840"/>
        <dbReference type="ChEBI" id="CHEBI:15378"/>
        <dbReference type="ChEBI" id="CHEBI:30616"/>
        <dbReference type="ChEBI" id="CHEBI:176343"/>
        <dbReference type="ChEBI" id="CHEBI:176425"/>
        <dbReference type="ChEBI" id="CHEBI:456216"/>
        <dbReference type="EC" id="2.7.1.130"/>
    </reaction>
</comment>
<dbReference type="Proteomes" id="UP000006008">
    <property type="component" value="Unassembled WGS sequence"/>
</dbReference>
<keyword evidence="5 13" id="KW-0444">Lipid biosynthesis</keyword>
<keyword evidence="10 13" id="KW-0067">ATP-binding</keyword>
<dbReference type="SUPFAM" id="SSF52540">
    <property type="entry name" value="P-loop containing nucleoside triphosphate hydrolases"/>
    <property type="match status" value="1"/>
</dbReference>
<dbReference type="GO" id="GO:0009245">
    <property type="term" value="P:lipid A biosynthetic process"/>
    <property type="evidence" value="ECO:0007669"/>
    <property type="project" value="UniProtKB-UniRule"/>
</dbReference>
<dbReference type="InterPro" id="IPR003758">
    <property type="entry name" value="LpxK"/>
</dbReference>
<keyword evidence="8 13" id="KW-0547">Nucleotide-binding</keyword>
<evidence type="ECO:0000256" key="13">
    <source>
        <dbReference type="HAMAP-Rule" id="MF_00409"/>
    </source>
</evidence>
<dbReference type="HAMAP" id="MF_00409">
    <property type="entry name" value="LpxK"/>
    <property type="match status" value="1"/>
</dbReference>
<protein>
    <recommendedName>
        <fullName evidence="4 13">Tetraacyldisaccharide 4'-kinase</fullName>
        <ecNumber evidence="3 13">2.7.1.130</ecNumber>
    </recommendedName>
    <alternativeName>
        <fullName evidence="12 13">Lipid A 4'-kinase</fullName>
    </alternativeName>
</protein>
<proteinExistence type="inferred from homology"/>
<keyword evidence="15" id="KW-1185">Reference proteome</keyword>
<accession>G5H7V6</accession>
<evidence type="ECO:0000256" key="12">
    <source>
        <dbReference type="ARBA" id="ARBA00029757"/>
    </source>
</evidence>
<gene>
    <name evidence="13" type="primary">lpxK</name>
    <name evidence="14" type="ORF">HMPREF9450_00759</name>
</gene>
<dbReference type="RefSeq" id="WP_009133565.1">
    <property type="nucleotide sequence ID" value="NZ_CP102250.1"/>
</dbReference>
<comment type="caution">
    <text evidence="14">The sequence shown here is derived from an EMBL/GenBank/DDBJ whole genome shotgun (WGS) entry which is preliminary data.</text>
</comment>
<evidence type="ECO:0000256" key="1">
    <source>
        <dbReference type="ARBA" id="ARBA00002274"/>
    </source>
</evidence>
<keyword evidence="7 13" id="KW-0808">Transferase</keyword>
<dbReference type="UniPathway" id="UPA00359">
    <property type="reaction ID" value="UER00482"/>
</dbReference>
<sequence>MLRTLWAAPLAWIYGLVVGIRHKLFDLKILRSEEFDIPIVCVGNLTVGGTGKTPVTEYLIEYFASRYNIAVLSRGYKRKTRGFVLSDVRSSFRAIGDEPKQIKLKYPEIPVAVCERRVEGIRRLREAHPEVNLIILDDAFQHRYVESWVNILLMDYNNPIYHDSFLPQGTLRDSRSQLYRANFVLVTKCPETINPLDMRIVKKRLELFPYQSLYFSRMAQGYPVPLFPEQIGRAVQPHDPVIVMSGIANPKPLVSALSQHHKIVGKLLFDDHHTYRMRDMERLKRMLAESPEHTAVVVTEKDAVKLTNRKKIPLEIQRRIYYAPIHVEFIGDREERFLHQLEQYVTTNQKYSVLHPE</sequence>
<feature type="binding site" evidence="13">
    <location>
        <begin position="46"/>
        <end position="53"/>
    </location>
    <ligand>
        <name>ATP</name>
        <dbReference type="ChEBI" id="CHEBI:30616"/>
    </ligand>
</feature>
<name>G5H7V6_9BACT</name>
<evidence type="ECO:0000256" key="5">
    <source>
        <dbReference type="ARBA" id="ARBA00022516"/>
    </source>
</evidence>
<evidence type="ECO:0000256" key="8">
    <source>
        <dbReference type="ARBA" id="ARBA00022741"/>
    </source>
</evidence>
<organism evidence="14 15">
    <name type="scientific">Alistipes indistinctus YIT 12060</name>
    <dbReference type="NCBI Taxonomy" id="742725"/>
    <lineage>
        <taxon>Bacteria</taxon>
        <taxon>Pseudomonadati</taxon>
        <taxon>Bacteroidota</taxon>
        <taxon>Bacteroidia</taxon>
        <taxon>Bacteroidales</taxon>
        <taxon>Rikenellaceae</taxon>
        <taxon>Alistipes</taxon>
    </lineage>
</organism>
<dbReference type="GO" id="GO:0005886">
    <property type="term" value="C:plasma membrane"/>
    <property type="evidence" value="ECO:0007669"/>
    <property type="project" value="TreeGrafter"/>
</dbReference>
<evidence type="ECO:0000256" key="10">
    <source>
        <dbReference type="ARBA" id="ARBA00022840"/>
    </source>
</evidence>
<evidence type="ECO:0000256" key="3">
    <source>
        <dbReference type="ARBA" id="ARBA00012071"/>
    </source>
</evidence>
<dbReference type="Pfam" id="PF02606">
    <property type="entry name" value="LpxK"/>
    <property type="match status" value="1"/>
</dbReference>
<dbReference type="PATRIC" id="fig|742725.3.peg.810"/>
<keyword evidence="6 13" id="KW-0441">Lipid A biosynthesis</keyword>
<evidence type="ECO:0000313" key="14">
    <source>
        <dbReference type="EMBL" id="EHB92555.1"/>
    </source>
</evidence>
<comment type="pathway">
    <text evidence="2 13">Glycolipid biosynthesis; lipid IV(A) biosynthesis; lipid IV(A) from (3R)-3-hydroxytetradecanoyl-[acyl-carrier-protein] and UDP-N-acetyl-alpha-D-glucosamine: step 6/6.</text>
</comment>
<evidence type="ECO:0000256" key="2">
    <source>
        <dbReference type="ARBA" id="ARBA00004870"/>
    </source>
</evidence>
<dbReference type="PANTHER" id="PTHR42724">
    <property type="entry name" value="TETRAACYLDISACCHARIDE 4'-KINASE"/>
    <property type="match status" value="1"/>
</dbReference>
<reference evidence="14 15" key="1">
    <citation type="submission" date="2011-08" db="EMBL/GenBank/DDBJ databases">
        <title>The Genome Sequence of Alistipes indistinctus YIT 12060.</title>
        <authorList>
            <consortium name="The Broad Institute Genome Sequencing Platform"/>
            <person name="Earl A."/>
            <person name="Ward D."/>
            <person name="Feldgarden M."/>
            <person name="Gevers D."/>
            <person name="Morotomi M."/>
            <person name="Young S.K."/>
            <person name="Zeng Q."/>
            <person name="Gargeya S."/>
            <person name="Fitzgerald M."/>
            <person name="Haas B."/>
            <person name="Abouelleil A."/>
            <person name="Alvarado L."/>
            <person name="Arachchi H.M."/>
            <person name="Berlin A."/>
            <person name="Brown A."/>
            <person name="Chapman S.B."/>
            <person name="Chen Z."/>
            <person name="Dunbar C."/>
            <person name="Freedman E."/>
            <person name="Gearin G."/>
            <person name="Gellesch M."/>
            <person name="Goldberg J."/>
            <person name="Griggs A."/>
            <person name="Gujja S."/>
            <person name="Heiman D."/>
            <person name="Howarth C."/>
            <person name="Larson L."/>
            <person name="Lui A."/>
            <person name="MacDonald P.J.P."/>
            <person name="Montmayeur A."/>
            <person name="Murphy C."/>
            <person name="Neiman D."/>
            <person name="Pearson M."/>
            <person name="Priest M."/>
            <person name="Roberts A."/>
            <person name="Saif S."/>
            <person name="Shea T."/>
            <person name="Shenoy N."/>
            <person name="Sisk P."/>
            <person name="Stolte C."/>
            <person name="Sykes S."/>
            <person name="Wortman J."/>
            <person name="Nusbaum C."/>
            <person name="Birren B."/>
        </authorList>
    </citation>
    <scope>NUCLEOTIDE SEQUENCE [LARGE SCALE GENOMIC DNA]</scope>
    <source>
        <strain evidence="14 15">YIT 12060</strain>
    </source>
</reference>
<evidence type="ECO:0000256" key="6">
    <source>
        <dbReference type="ARBA" id="ARBA00022556"/>
    </source>
</evidence>
<evidence type="ECO:0000313" key="15">
    <source>
        <dbReference type="Proteomes" id="UP000006008"/>
    </source>
</evidence>
<evidence type="ECO:0000256" key="9">
    <source>
        <dbReference type="ARBA" id="ARBA00022777"/>
    </source>
</evidence>
<dbReference type="HOGENOM" id="CLU_038816_6_0_10"/>
<dbReference type="EMBL" id="ADLD01000009">
    <property type="protein sequence ID" value="EHB92555.1"/>
    <property type="molecule type" value="Genomic_DNA"/>
</dbReference>
<dbReference type="NCBIfam" id="TIGR00682">
    <property type="entry name" value="lpxK"/>
    <property type="match status" value="1"/>
</dbReference>
<dbReference type="AlphaFoldDB" id="G5H7V6"/>
<evidence type="ECO:0000256" key="7">
    <source>
        <dbReference type="ARBA" id="ARBA00022679"/>
    </source>
</evidence>
<dbReference type="GeneID" id="92816227"/>
<comment type="function">
    <text evidence="1 13">Transfers the gamma-phosphate of ATP to the 4'-position of a tetraacyldisaccharide 1-phosphate intermediate (termed DS-1-P) to form tetraacyldisaccharide 1,4'-bis-phosphate (lipid IVA).</text>
</comment>
<dbReference type="InterPro" id="IPR027417">
    <property type="entry name" value="P-loop_NTPase"/>
</dbReference>
<dbReference type="PANTHER" id="PTHR42724:SF1">
    <property type="entry name" value="TETRAACYLDISACCHARIDE 4'-KINASE, MITOCHONDRIAL-RELATED"/>
    <property type="match status" value="1"/>
</dbReference>
<evidence type="ECO:0000256" key="11">
    <source>
        <dbReference type="ARBA" id="ARBA00023098"/>
    </source>
</evidence>
<dbReference type="eggNOG" id="COG1663">
    <property type="taxonomic scope" value="Bacteria"/>
</dbReference>
<evidence type="ECO:0000256" key="4">
    <source>
        <dbReference type="ARBA" id="ARBA00016436"/>
    </source>
</evidence>
<dbReference type="STRING" id="742725.HMPREF9450_00759"/>
<comment type="similarity">
    <text evidence="13">Belongs to the LpxK family.</text>
</comment>
<dbReference type="GO" id="GO:0005524">
    <property type="term" value="F:ATP binding"/>
    <property type="evidence" value="ECO:0007669"/>
    <property type="project" value="UniProtKB-UniRule"/>
</dbReference>
<keyword evidence="9 13" id="KW-0418">Kinase</keyword>
<keyword evidence="11 13" id="KW-0443">Lipid metabolism</keyword>